<feature type="domain" description="Major facilitator superfamily (MFS) profile" evidence="9">
    <location>
        <begin position="19"/>
        <end position="463"/>
    </location>
</feature>
<feature type="transmembrane region" description="Helical" evidence="8">
    <location>
        <begin position="144"/>
        <end position="165"/>
    </location>
</feature>
<keyword evidence="3 8" id="KW-0812">Transmembrane</keyword>
<name>A0A1B6BXP3_9HEMI</name>
<gene>
    <name evidence="10" type="ORF">g.27717</name>
</gene>
<dbReference type="Pfam" id="PF07690">
    <property type="entry name" value="MFS_1"/>
    <property type="match status" value="1"/>
</dbReference>
<dbReference type="InterPro" id="IPR050382">
    <property type="entry name" value="MFS_Na/Anion_cotransporter"/>
</dbReference>
<evidence type="ECO:0000256" key="4">
    <source>
        <dbReference type="ARBA" id="ARBA00022847"/>
    </source>
</evidence>
<feature type="transmembrane region" description="Helical" evidence="8">
    <location>
        <begin position="347"/>
        <end position="366"/>
    </location>
</feature>
<dbReference type="PANTHER" id="PTHR11662:SF415">
    <property type="entry name" value="AT30085P-RELATED"/>
    <property type="match status" value="1"/>
</dbReference>
<dbReference type="PROSITE" id="PS50850">
    <property type="entry name" value="MFS"/>
    <property type="match status" value="1"/>
</dbReference>
<dbReference type="InterPro" id="IPR020846">
    <property type="entry name" value="MFS_dom"/>
</dbReference>
<evidence type="ECO:0000256" key="6">
    <source>
        <dbReference type="ARBA" id="ARBA00023136"/>
    </source>
</evidence>
<dbReference type="GO" id="GO:0015293">
    <property type="term" value="F:symporter activity"/>
    <property type="evidence" value="ECO:0007669"/>
    <property type="project" value="UniProtKB-KW"/>
</dbReference>
<evidence type="ECO:0000256" key="2">
    <source>
        <dbReference type="ARBA" id="ARBA00022448"/>
    </source>
</evidence>
<feature type="transmembrane region" description="Helical" evidence="8">
    <location>
        <begin position="115"/>
        <end position="138"/>
    </location>
</feature>
<dbReference type="InterPro" id="IPR011701">
    <property type="entry name" value="MFS"/>
</dbReference>
<comment type="subcellular location">
    <subcellularLocation>
        <location evidence="1">Membrane</location>
        <topology evidence="1">Multi-pass membrane protein</topology>
    </subcellularLocation>
</comment>
<feature type="region of interest" description="Disordered" evidence="7">
    <location>
        <begin position="468"/>
        <end position="491"/>
    </location>
</feature>
<dbReference type="Gene3D" id="1.20.1250.20">
    <property type="entry name" value="MFS general substrate transporter like domains"/>
    <property type="match status" value="2"/>
</dbReference>
<dbReference type="AlphaFoldDB" id="A0A1B6BXP3"/>
<keyword evidence="5 8" id="KW-1133">Transmembrane helix</keyword>
<feature type="transmembrane region" description="Helical" evidence="8">
    <location>
        <begin position="207"/>
        <end position="228"/>
    </location>
</feature>
<dbReference type="EMBL" id="GEDC01031270">
    <property type="protein sequence ID" value="JAS06028.1"/>
    <property type="molecule type" value="Transcribed_RNA"/>
</dbReference>
<dbReference type="FunFam" id="1.20.1250.20:FF:000003">
    <property type="entry name" value="Solute carrier family 17 member 3"/>
    <property type="match status" value="1"/>
</dbReference>
<protein>
    <recommendedName>
        <fullName evidence="9">Major facilitator superfamily (MFS) profile domain-containing protein</fullName>
    </recommendedName>
</protein>
<sequence length="491" mass="54983">MMVSWIRTGLDFIPMRYLLTILGFLLTFVASTTKYAIGIAITEMVSVKVNFNNISFNDPNACPMQFTDQIIDQFEEGEFDWDERTQGLIFSALYWSYVTMQIPFGLLVERFGPRYILIFSVFLSTSSYLLTPLVTVNLGSNGLIVTRFIMGFGLAAIYPSINILLSHWAPPLERSKLGGLIFVGENIGIIMSMALSGLILGNSKGNWPLLFYVYGSFGVVWLILWYFLGYDSPSVHPHISNKEKKYLENVLNHNSRKKVLFTPWKEMVTSLPLWATLLAQIGHDWGMITIVTELPKYMKSVLHFEIEANGYLSAFPYLSMTIIAILSGWFSDFLLEKKYFSITVVRKIFTTVAAVGPAIGILGASFSGCNQILVTIMFTLGMGCMGFFYPSLGVNTLDLSPNYSGTLMGVIAYGSVGGILSPYLVGVLAPDSTMMQWRLVFWIAVAFLIISNIIYLFFGSGEVQSWNEPDSQKNIKRNGQKEEIQDTQMGV</sequence>
<reference evidence="10" key="1">
    <citation type="submission" date="2015-12" db="EMBL/GenBank/DDBJ databases">
        <title>De novo transcriptome assembly of four potential Pierce s Disease insect vectors from Arizona vineyards.</title>
        <authorList>
            <person name="Tassone E.E."/>
        </authorList>
    </citation>
    <scope>NUCLEOTIDE SEQUENCE</scope>
</reference>
<evidence type="ECO:0000313" key="10">
    <source>
        <dbReference type="EMBL" id="JAS06028.1"/>
    </source>
</evidence>
<feature type="transmembrane region" description="Helical" evidence="8">
    <location>
        <begin position="311"/>
        <end position="335"/>
    </location>
</feature>
<evidence type="ECO:0000259" key="9">
    <source>
        <dbReference type="PROSITE" id="PS50850"/>
    </source>
</evidence>
<organism evidence="10">
    <name type="scientific">Clastoptera arizonana</name>
    <name type="common">Arizona spittle bug</name>
    <dbReference type="NCBI Taxonomy" id="38151"/>
    <lineage>
        <taxon>Eukaryota</taxon>
        <taxon>Metazoa</taxon>
        <taxon>Ecdysozoa</taxon>
        <taxon>Arthropoda</taxon>
        <taxon>Hexapoda</taxon>
        <taxon>Insecta</taxon>
        <taxon>Pterygota</taxon>
        <taxon>Neoptera</taxon>
        <taxon>Paraneoptera</taxon>
        <taxon>Hemiptera</taxon>
        <taxon>Auchenorrhyncha</taxon>
        <taxon>Cercopoidea</taxon>
        <taxon>Clastopteridae</taxon>
        <taxon>Clastoptera</taxon>
    </lineage>
</organism>
<feature type="transmembrane region" description="Helical" evidence="8">
    <location>
        <begin position="404"/>
        <end position="425"/>
    </location>
</feature>
<dbReference type="PANTHER" id="PTHR11662">
    <property type="entry name" value="SOLUTE CARRIER FAMILY 17"/>
    <property type="match status" value="1"/>
</dbReference>
<evidence type="ECO:0000256" key="8">
    <source>
        <dbReference type="SAM" id="Phobius"/>
    </source>
</evidence>
<feature type="transmembrane region" description="Helical" evidence="8">
    <location>
        <begin position="88"/>
        <end position="108"/>
    </location>
</feature>
<keyword evidence="6 8" id="KW-0472">Membrane</keyword>
<feature type="transmembrane region" description="Helical" evidence="8">
    <location>
        <begin position="177"/>
        <end position="201"/>
    </location>
</feature>
<evidence type="ECO:0000256" key="3">
    <source>
        <dbReference type="ARBA" id="ARBA00022692"/>
    </source>
</evidence>
<dbReference type="GO" id="GO:0016020">
    <property type="term" value="C:membrane"/>
    <property type="evidence" value="ECO:0007669"/>
    <property type="project" value="UniProtKB-SubCell"/>
</dbReference>
<dbReference type="InterPro" id="IPR036259">
    <property type="entry name" value="MFS_trans_sf"/>
</dbReference>
<feature type="transmembrane region" description="Helical" evidence="8">
    <location>
        <begin position="372"/>
        <end position="392"/>
    </location>
</feature>
<keyword evidence="4" id="KW-0769">Symport</keyword>
<feature type="transmembrane region" description="Helical" evidence="8">
    <location>
        <begin position="437"/>
        <end position="458"/>
    </location>
</feature>
<proteinExistence type="predicted"/>
<accession>A0A1B6BXP3</accession>
<dbReference type="FunFam" id="1.20.1250.20:FF:000423">
    <property type="entry name" value="Putative inorganic phosphate cotransporter-like Protein"/>
    <property type="match status" value="1"/>
</dbReference>
<dbReference type="SUPFAM" id="SSF103473">
    <property type="entry name" value="MFS general substrate transporter"/>
    <property type="match status" value="1"/>
</dbReference>
<evidence type="ECO:0000256" key="5">
    <source>
        <dbReference type="ARBA" id="ARBA00022989"/>
    </source>
</evidence>
<dbReference type="GO" id="GO:0006820">
    <property type="term" value="P:monoatomic anion transport"/>
    <property type="evidence" value="ECO:0007669"/>
    <property type="project" value="TreeGrafter"/>
</dbReference>
<keyword evidence="2" id="KW-0813">Transport</keyword>
<evidence type="ECO:0000256" key="1">
    <source>
        <dbReference type="ARBA" id="ARBA00004141"/>
    </source>
</evidence>
<evidence type="ECO:0000256" key="7">
    <source>
        <dbReference type="SAM" id="MobiDB-lite"/>
    </source>
</evidence>